<comment type="caution">
    <text evidence="1">The sequence shown here is derived from an EMBL/GenBank/DDBJ whole genome shotgun (WGS) entry which is preliminary data.</text>
</comment>
<sequence>MLFKKPKFANKLLSKVFRSDFYIYKLYQANRQYQYKKDELTIIGGRGYNKWAHFKCPCGCDEVINLSLMKSHSPYWKLKIDLFSRPTLWPSIWKKDGCESHFWIKKGRIIWCEEEQDFGF</sequence>
<accession>A0A418N4B7</accession>
<organism evidence="1 2">
    <name type="scientific">Flagellimonas aequoris</name>
    <dbReference type="NCBI Taxonomy" id="2306997"/>
    <lineage>
        <taxon>Bacteria</taxon>
        <taxon>Pseudomonadati</taxon>
        <taxon>Bacteroidota</taxon>
        <taxon>Flavobacteriia</taxon>
        <taxon>Flavobacteriales</taxon>
        <taxon>Flavobacteriaceae</taxon>
        <taxon>Flagellimonas</taxon>
    </lineage>
</organism>
<dbReference type="InterPro" id="IPR045384">
    <property type="entry name" value="DUF6527"/>
</dbReference>
<evidence type="ECO:0000313" key="1">
    <source>
        <dbReference type="EMBL" id="RIV68688.1"/>
    </source>
</evidence>
<dbReference type="EMBL" id="QXFJ01000030">
    <property type="protein sequence ID" value="RIV68688.1"/>
    <property type="molecule type" value="Genomic_DNA"/>
</dbReference>
<dbReference type="AlphaFoldDB" id="A0A418N4B7"/>
<protein>
    <submittedName>
        <fullName evidence="1">Uncharacterized protein</fullName>
    </submittedName>
</protein>
<dbReference type="RefSeq" id="WP_119641527.1">
    <property type="nucleotide sequence ID" value="NZ_QXFJ01000030.1"/>
</dbReference>
<evidence type="ECO:0000313" key="2">
    <source>
        <dbReference type="Proteomes" id="UP000284189"/>
    </source>
</evidence>
<reference evidence="1 2" key="1">
    <citation type="submission" date="2018-08" db="EMBL/GenBank/DDBJ databases">
        <title>Proposal of Muricauda 72 sp.nov. and Muricauda NH166 sp.nov., isolated from seawater.</title>
        <authorList>
            <person name="Cheng H."/>
            <person name="Wu Y.-H."/>
            <person name="Guo L.-L."/>
            <person name="Xu X.-W."/>
        </authorList>
    </citation>
    <scope>NUCLEOTIDE SEQUENCE [LARGE SCALE GENOMIC DNA]</scope>
    <source>
        <strain evidence="1 2">NH166</strain>
    </source>
</reference>
<name>A0A418N4B7_9FLAO</name>
<dbReference type="Proteomes" id="UP000284189">
    <property type="component" value="Unassembled WGS sequence"/>
</dbReference>
<proteinExistence type="predicted"/>
<gene>
    <name evidence="1" type="ORF">D2U88_15985</name>
</gene>
<dbReference type="Pfam" id="PF20137">
    <property type="entry name" value="BubE"/>
    <property type="match status" value="1"/>
</dbReference>